<name>A0A4Y2KTM8_ARAVE</name>
<feature type="compositionally biased region" description="Polar residues" evidence="1">
    <location>
        <begin position="14"/>
        <end position="37"/>
    </location>
</feature>
<sequence>MLVDDALRDAAKDSSPTTTRKISSLPSQKSPMQSSSTRDSKAESPTHYGQNDSWKETEVFPEMPEDHRNIQTHITQINLIKILYVVEEPKTNFLLILVILPKTRENAAIHGPISIGYNKVTVEALRRKVSPGQCFKCQQNFHNSRFRKRDPVLAKCAGPHE</sequence>
<gene>
    <name evidence="2" type="ORF">AVEN_97397_1</name>
</gene>
<protein>
    <submittedName>
        <fullName evidence="2">Uncharacterized protein</fullName>
    </submittedName>
</protein>
<reference evidence="2 3" key="1">
    <citation type="journal article" date="2019" name="Sci. Rep.">
        <title>Orb-weaving spider Araneus ventricosus genome elucidates the spidroin gene catalogue.</title>
        <authorList>
            <person name="Kono N."/>
            <person name="Nakamura H."/>
            <person name="Ohtoshi R."/>
            <person name="Moran D.A.P."/>
            <person name="Shinohara A."/>
            <person name="Yoshida Y."/>
            <person name="Fujiwara M."/>
            <person name="Mori M."/>
            <person name="Tomita M."/>
            <person name="Arakawa K."/>
        </authorList>
    </citation>
    <scope>NUCLEOTIDE SEQUENCE [LARGE SCALE GENOMIC DNA]</scope>
</reference>
<evidence type="ECO:0000313" key="2">
    <source>
        <dbReference type="EMBL" id="GBN05638.1"/>
    </source>
</evidence>
<evidence type="ECO:0000256" key="1">
    <source>
        <dbReference type="SAM" id="MobiDB-lite"/>
    </source>
</evidence>
<feature type="region of interest" description="Disordered" evidence="1">
    <location>
        <begin position="1"/>
        <end position="54"/>
    </location>
</feature>
<keyword evidence="3" id="KW-1185">Reference proteome</keyword>
<feature type="compositionally biased region" description="Basic and acidic residues" evidence="1">
    <location>
        <begin position="1"/>
        <end position="12"/>
    </location>
</feature>
<dbReference type="AlphaFoldDB" id="A0A4Y2KTM8"/>
<dbReference type="OrthoDB" id="8123891at2759"/>
<proteinExistence type="predicted"/>
<organism evidence="2 3">
    <name type="scientific">Araneus ventricosus</name>
    <name type="common">Orbweaver spider</name>
    <name type="synonym">Epeira ventricosa</name>
    <dbReference type="NCBI Taxonomy" id="182803"/>
    <lineage>
        <taxon>Eukaryota</taxon>
        <taxon>Metazoa</taxon>
        <taxon>Ecdysozoa</taxon>
        <taxon>Arthropoda</taxon>
        <taxon>Chelicerata</taxon>
        <taxon>Arachnida</taxon>
        <taxon>Araneae</taxon>
        <taxon>Araneomorphae</taxon>
        <taxon>Entelegynae</taxon>
        <taxon>Araneoidea</taxon>
        <taxon>Araneidae</taxon>
        <taxon>Araneus</taxon>
    </lineage>
</organism>
<comment type="caution">
    <text evidence="2">The sequence shown here is derived from an EMBL/GenBank/DDBJ whole genome shotgun (WGS) entry which is preliminary data.</text>
</comment>
<dbReference type="EMBL" id="BGPR01115974">
    <property type="protein sequence ID" value="GBN05638.1"/>
    <property type="molecule type" value="Genomic_DNA"/>
</dbReference>
<evidence type="ECO:0000313" key="3">
    <source>
        <dbReference type="Proteomes" id="UP000499080"/>
    </source>
</evidence>
<dbReference type="Proteomes" id="UP000499080">
    <property type="component" value="Unassembled WGS sequence"/>
</dbReference>
<accession>A0A4Y2KTM8</accession>